<evidence type="ECO:0000259" key="2">
    <source>
        <dbReference type="PROSITE" id="PS50835"/>
    </source>
</evidence>
<dbReference type="InterPro" id="IPR036116">
    <property type="entry name" value="FN3_sf"/>
</dbReference>
<dbReference type="PANTHER" id="PTHR46708">
    <property type="entry name" value="TENASCIN"/>
    <property type="match status" value="1"/>
</dbReference>
<accession>A0A9D1UH07</accession>
<dbReference type="SMART" id="SM00060">
    <property type="entry name" value="FN3"/>
    <property type="match status" value="2"/>
</dbReference>
<dbReference type="InterPro" id="IPR007110">
    <property type="entry name" value="Ig-like_dom"/>
</dbReference>
<proteinExistence type="predicted"/>
<dbReference type="PROSITE" id="PS50853">
    <property type="entry name" value="FN3"/>
    <property type="match status" value="2"/>
</dbReference>
<keyword evidence="1" id="KW-0677">Repeat</keyword>
<feature type="domain" description="Fibronectin type-III" evidence="3">
    <location>
        <begin position="123"/>
        <end position="230"/>
    </location>
</feature>
<dbReference type="InterPro" id="IPR050991">
    <property type="entry name" value="ECM_Regulatory_Proteins"/>
</dbReference>
<evidence type="ECO:0000313" key="4">
    <source>
        <dbReference type="EMBL" id="HIW87539.1"/>
    </source>
</evidence>
<dbReference type="CDD" id="cd00063">
    <property type="entry name" value="FN3"/>
    <property type="match status" value="2"/>
</dbReference>
<organism evidence="4 5">
    <name type="scientific">Candidatus Onthomorpha intestinigallinarum</name>
    <dbReference type="NCBI Taxonomy" id="2840880"/>
    <lineage>
        <taxon>Bacteria</taxon>
        <taxon>Pseudomonadati</taxon>
        <taxon>Bacteroidota</taxon>
        <taxon>Bacteroidia</taxon>
        <taxon>Bacteroidales</taxon>
        <taxon>Candidatus Onthomorpha</taxon>
    </lineage>
</organism>
<dbReference type="Pfam" id="PF00041">
    <property type="entry name" value="fn3"/>
    <property type="match status" value="1"/>
</dbReference>
<dbReference type="Pfam" id="PF13585">
    <property type="entry name" value="CHU_C"/>
    <property type="match status" value="1"/>
</dbReference>
<gene>
    <name evidence="4" type="ORF">IAC47_04605</name>
</gene>
<dbReference type="PROSITE" id="PS50835">
    <property type="entry name" value="IG_LIKE"/>
    <property type="match status" value="1"/>
</dbReference>
<evidence type="ECO:0000256" key="1">
    <source>
        <dbReference type="ARBA" id="ARBA00022737"/>
    </source>
</evidence>
<reference evidence="4" key="1">
    <citation type="journal article" date="2021" name="PeerJ">
        <title>Extensive microbial diversity within the chicken gut microbiome revealed by metagenomics and culture.</title>
        <authorList>
            <person name="Gilroy R."/>
            <person name="Ravi A."/>
            <person name="Getino M."/>
            <person name="Pursley I."/>
            <person name="Horton D.L."/>
            <person name="Alikhan N.F."/>
            <person name="Baker D."/>
            <person name="Gharbi K."/>
            <person name="Hall N."/>
            <person name="Watson M."/>
            <person name="Adriaenssens E.M."/>
            <person name="Foster-Nyarko E."/>
            <person name="Jarju S."/>
            <person name="Secka A."/>
            <person name="Antonio M."/>
            <person name="Oren A."/>
            <person name="Chaudhuri R.R."/>
            <person name="La Ragione R."/>
            <person name="Hildebrand F."/>
            <person name="Pallen M.J."/>
        </authorList>
    </citation>
    <scope>NUCLEOTIDE SEQUENCE</scope>
    <source>
        <strain evidence="4">Gambia16-930</strain>
    </source>
</reference>
<comment type="caution">
    <text evidence="4">The sequence shown here is derived from an EMBL/GenBank/DDBJ whole genome shotgun (WGS) entry which is preliminary data.</text>
</comment>
<feature type="domain" description="Ig-like" evidence="2">
    <location>
        <begin position="571"/>
        <end position="676"/>
    </location>
</feature>
<name>A0A9D1UH07_9BACT</name>
<dbReference type="Gene3D" id="2.60.40.10">
    <property type="entry name" value="Immunoglobulins"/>
    <property type="match status" value="3"/>
</dbReference>
<dbReference type="InterPro" id="IPR035986">
    <property type="entry name" value="PKD_dom_sf"/>
</dbReference>
<dbReference type="InterPro" id="IPR013783">
    <property type="entry name" value="Ig-like_fold"/>
</dbReference>
<dbReference type="SUPFAM" id="SSF49265">
    <property type="entry name" value="Fibronectin type III"/>
    <property type="match status" value="2"/>
</dbReference>
<feature type="domain" description="Fibronectin type-III" evidence="3">
    <location>
        <begin position="309"/>
        <end position="399"/>
    </location>
</feature>
<reference evidence="4" key="2">
    <citation type="submission" date="2021-04" db="EMBL/GenBank/DDBJ databases">
        <authorList>
            <person name="Gilroy R."/>
        </authorList>
    </citation>
    <scope>NUCLEOTIDE SEQUENCE</scope>
    <source>
        <strain evidence="4">Gambia16-930</strain>
    </source>
</reference>
<dbReference type="EMBL" id="DXGG01000146">
    <property type="protein sequence ID" value="HIW87539.1"/>
    <property type="molecule type" value="Genomic_DNA"/>
</dbReference>
<dbReference type="Proteomes" id="UP000824267">
    <property type="component" value="Unassembled WGS sequence"/>
</dbReference>
<evidence type="ECO:0000259" key="3">
    <source>
        <dbReference type="PROSITE" id="PS50853"/>
    </source>
</evidence>
<sequence>MGVSGHNEVVSDNCVLYDDGGSNGNHSSRVNASYTIRATNPSHHFKVTIISKLDWYNNSSIDRVNLEVLKGDISSTDIIQQLWYRETYMCYVDTNVLSVKFSADDDDPQEGFEIYFEACNCIPPSDVQCQYIDSTTVQLSWQGEDNVPYTIEYVETSTTHYYYKTFADPSYQVHTVQSNTNSVTITNLTPNTGITYHVYGEDCNSVDRCGVLGEYCASIEPENVTYTIGDDSIYFNWDDVEGVNWFFATEPDLEDYDPVSSNHLVLPKICNQNTRVIIVGTLGDSPMNCWNIYSTNNLYTQDVYFGCPEVNNAWCKDISHNSITVWWEDIDTIDYYVVGYKETNGSDEVTYYDTIARGIQECTINNLKEATDYTFFVYTLCDECEISQGRSFQYKTPLNNCLDFTNFTGANTYLTWGTYENPYYESPNNPYNSWGIISNRQVMNVDTNEYDAHTNYQLRIIPPGEKASVRLGNDNIGAQAESISYEYTVDSTEYDMIRLQYAVVLQDPGHELNQQPRFTLEILDENDQLIDSLCGFADFYASGDLGWNSVEVGGQTNLYKDWTTLGVDIAPYHEQTIKIRLTTYDCQEGGHFGYAYFTLDCAKKRIYLVNLCDARDSIHLQAPLGFEYKWYKENDTTLLSTNYEIVVPIDSTNYNCIASFIGNPECNFTLSTTSINLMPHSEINYRIDACEGNVYFENLSYLDFDTTYSTFTEHIMDSSFWIFEDGTVSFDREVVRHYDTNGVYDIRLMSMLSNSQCADSAYAQITIDFICANILAVDTVCQRDTIVLYAAQLAGCNIDEPVYLWNTGETTDSIIFVADQTRDFSLSLKDGESCRGSAIKTIVVHPTLNDTIYASICEGETYSDEYFEADSTGVYYHSSITDAGCTNWGVLHLTVNPVYDTLIFDTICMGSVYTQHGFNESESGLYTNILQNEFGCDSIIHLQLTVQPSFFLTLDENICEGEIYSEYGFSENSTGTYIQSYRNIYNCDSVITLNLTVNPNYEYTISAEICQGETYTENGFNENETGLYTRHLTSSTGCDSIVHLDLLVNPTYNDTIYSSLCGMPYEDDNFYQEESGIYTEYMQTEHGCDSLLTLNFTRFELFADTLDVEIFAGETYSEHGFSESESGEYNRVFTDENGCDSSYYLNLHIINLHFPNMVSANDDGINDTFEIIGLLGNTYFSYNQLAIYTRYGKRIYLKENISKKEDFWSPAATKSAAGTYFYRFKAKGKTKDFEFTGSVEVFR</sequence>
<dbReference type="SUPFAM" id="SSF49299">
    <property type="entry name" value="PKD domain"/>
    <property type="match status" value="1"/>
</dbReference>
<evidence type="ECO:0000313" key="5">
    <source>
        <dbReference type="Proteomes" id="UP000824267"/>
    </source>
</evidence>
<dbReference type="PANTHER" id="PTHR46708:SF11">
    <property type="entry name" value="RECEPTOR-TYPE TYROSINE-PROTEIN PHOSPHATASE ETA-LIKE"/>
    <property type="match status" value="1"/>
</dbReference>
<dbReference type="AlphaFoldDB" id="A0A9D1UH07"/>
<dbReference type="InterPro" id="IPR003961">
    <property type="entry name" value="FN3_dom"/>
</dbReference>
<protein>
    <submittedName>
        <fullName evidence="4">Fibronectin type III domain-containing protein</fullName>
    </submittedName>
</protein>